<evidence type="ECO:0000256" key="1">
    <source>
        <dbReference type="SAM" id="MobiDB-lite"/>
    </source>
</evidence>
<proteinExistence type="predicted"/>
<feature type="compositionally biased region" description="Low complexity" evidence="1">
    <location>
        <begin position="63"/>
        <end position="78"/>
    </location>
</feature>
<feature type="compositionally biased region" description="Basic and acidic residues" evidence="1">
    <location>
        <begin position="39"/>
        <end position="52"/>
    </location>
</feature>
<dbReference type="EMBL" id="HACG01036731">
    <property type="protein sequence ID" value="CEK83596.1"/>
    <property type="molecule type" value="Transcribed_RNA"/>
</dbReference>
<evidence type="ECO:0000313" key="2">
    <source>
        <dbReference type="EMBL" id="CEK83596.1"/>
    </source>
</evidence>
<dbReference type="AlphaFoldDB" id="A0A0B7AUA6"/>
<feature type="compositionally biased region" description="Polar residues" evidence="1">
    <location>
        <begin position="79"/>
        <end position="88"/>
    </location>
</feature>
<name>A0A0B7AUA6_9EUPU</name>
<accession>A0A0B7AUA6</accession>
<sequence length="239" mass="26165">MHGDSEVKNADEKQKDIGVSSETTKQKRGVLGRRKCEKVKHADQEKTSEKRLSIGPKIIPVTASKQSSSSSAAESLHSTLNPPVSNADDSCPTYEKFGDISQTIQSSTLNQKSLVAHKLSQNVGIYDTDIHAKNCSFENYSQTLGRVKDNAKHLTENSNGTQQLFLEEPEPPKKPPRCLNKSISADYSKWSKTLPCRSLKTSLQASGNKNSSHVHVGKDVLQTAGIVKNGIKKFEQTSS</sequence>
<feature type="region of interest" description="Disordered" evidence="1">
    <location>
        <begin position="160"/>
        <end position="180"/>
    </location>
</feature>
<gene>
    <name evidence="2" type="primary">ORF137929</name>
</gene>
<protein>
    <submittedName>
        <fullName evidence="2">Uncharacterized protein</fullName>
    </submittedName>
</protein>
<feature type="region of interest" description="Disordered" evidence="1">
    <location>
        <begin position="1"/>
        <end position="92"/>
    </location>
</feature>
<reference evidence="2" key="1">
    <citation type="submission" date="2014-12" db="EMBL/GenBank/DDBJ databases">
        <title>Insight into the proteome of Arion vulgaris.</title>
        <authorList>
            <person name="Aradska J."/>
            <person name="Bulat T."/>
            <person name="Smidak R."/>
            <person name="Sarate P."/>
            <person name="Gangsoo J."/>
            <person name="Sialana F."/>
            <person name="Bilban M."/>
            <person name="Lubec G."/>
        </authorList>
    </citation>
    <scope>NUCLEOTIDE SEQUENCE</scope>
    <source>
        <tissue evidence="2">Skin</tissue>
    </source>
</reference>
<feature type="compositionally biased region" description="Basic and acidic residues" evidence="1">
    <location>
        <begin position="1"/>
        <end position="16"/>
    </location>
</feature>
<organism evidence="2">
    <name type="scientific">Arion vulgaris</name>
    <dbReference type="NCBI Taxonomy" id="1028688"/>
    <lineage>
        <taxon>Eukaryota</taxon>
        <taxon>Metazoa</taxon>
        <taxon>Spiralia</taxon>
        <taxon>Lophotrochozoa</taxon>
        <taxon>Mollusca</taxon>
        <taxon>Gastropoda</taxon>
        <taxon>Heterobranchia</taxon>
        <taxon>Euthyneura</taxon>
        <taxon>Panpulmonata</taxon>
        <taxon>Eupulmonata</taxon>
        <taxon>Stylommatophora</taxon>
        <taxon>Helicina</taxon>
        <taxon>Arionoidea</taxon>
        <taxon>Arionidae</taxon>
        <taxon>Arion</taxon>
    </lineage>
</organism>
<feature type="compositionally biased region" description="Basic residues" evidence="1">
    <location>
        <begin position="26"/>
        <end position="38"/>
    </location>
</feature>